<sequence>MKRKAEDNFMPIRESYTSLFQTLRQWGMITPIPGYTLDPQSKFFDPNVRCAYHSNMHGHSIEDCRDLEREIEKMIQDGSIMVQNINSEKSSSHDDMQTSG</sequence>
<name>A0A2G2ZMJ3_CAPAN</name>
<dbReference type="PANTHER" id="PTHR32108">
    <property type="entry name" value="DNA-DIRECTED RNA POLYMERASE SUBUNIT ALPHA"/>
    <property type="match status" value="1"/>
</dbReference>
<organism evidence="1 2">
    <name type="scientific">Capsicum annuum</name>
    <name type="common">Capsicum pepper</name>
    <dbReference type="NCBI Taxonomy" id="4072"/>
    <lineage>
        <taxon>Eukaryota</taxon>
        <taxon>Viridiplantae</taxon>
        <taxon>Streptophyta</taxon>
        <taxon>Embryophyta</taxon>
        <taxon>Tracheophyta</taxon>
        <taxon>Spermatophyta</taxon>
        <taxon>Magnoliopsida</taxon>
        <taxon>eudicotyledons</taxon>
        <taxon>Gunneridae</taxon>
        <taxon>Pentapetalae</taxon>
        <taxon>asterids</taxon>
        <taxon>lamiids</taxon>
        <taxon>Solanales</taxon>
        <taxon>Solanaceae</taxon>
        <taxon>Solanoideae</taxon>
        <taxon>Capsiceae</taxon>
        <taxon>Capsicum</taxon>
    </lineage>
</organism>
<protein>
    <recommendedName>
        <fullName evidence="3">Gag-pol polyprotein</fullName>
    </recommendedName>
</protein>
<evidence type="ECO:0000313" key="2">
    <source>
        <dbReference type="Proteomes" id="UP000222542"/>
    </source>
</evidence>
<comment type="caution">
    <text evidence="1">The sequence shown here is derived from an EMBL/GenBank/DDBJ whole genome shotgun (WGS) entry which is preliminary data.</text>
</comment>
<proteinExistence type="predicted"/>
<evidence type="ECO:0000313" key="1">
    <source>
        <dbReference type="EMBL" id="PHT83171.1"/>
    </source>
</evidence>
<reference evidence="1 2" key="2">
    <citation type="journal article" date="2017" name="Genome Biol.">
        <title>New reference genome sequences of hot pepper reveal the massive evolution of plant disease-resistance genes by retroduplication.</title>
        <authorList>
            <person name="Kim S."/>
            <person name="Park J."/>
            <person name="Yeom S.I."/>
            <person name="Kim Y.M."/>
            <person name="Seo E."/>
            <person name="Kim K.T."/>
            <person name="Kim M.S."/>
            <person name="Lee J.M."/>
            <person name="Cheong K."/>
            <person name="Shin H.S."/>
            <person name="Kim S.B."/>
            <person name="Han K."/>
            <person name="Lee J."/>
            <person name="Park M."/>
            <person name="Lee H.A."/>
            <person name="Lee H.Y."/>
            <person name="Lee Y."/>
            <person name="Oh S."/>
            <person name="Lee J.H."/>
            <person name="Choi E."/>
            <person name="Choi E."/>
            <person name="Lee S.E."/>
            <person name="Jeon J."/>
            <person name="Kim H."/>
            <person name="Choi G."/>
            <person name="Song H."/>
            <person name="Lee J."/>
            <person name="Lee S.C."/>
            <person name="Kwon J.K."/>
            <person name="Lee H.Y."/>
            <person name="Koo N."/>
            <person name="Hong Y."/>
            <person name="Kim R.W."/>
            <person name="Kang W.H."/>
            <person name="Huh J.H."/>
            <person name="Kang B.C."/>
            <person name="Yang T.J."/>
            <person name="Lee Y.H."/>
            <person name="Bennetzen J.L."/>
            <person name="Choi D."/>
        </authorList>
    </citation>
    <scope>NUCLEOTIDE SEQUENCE [LARGE SCALE GENOMIC DNA]</scope>
    <source>
        <strain evidence="2">cv. CM334</strain>
    </source>
</reference>
<dbReference type="Gramene" id="PHT83171">
    <property type="protein sequence ID" value="PHT83171"/>
    <property type="gene ID" value="T459_11614"/>
</dbReference>
<dbReference type="PANTHER" id="PTHR32108:SF9">
    <property type="entry name" value="REVERSE TRANSCRIPTASE RNASE H-LIKE DOMAIN-CONTAINING PROTEIN"/>
    <property type="match status" value="1"/>
</dbReference>
<dbReference type="EMBL" id="AYRZ02000004">
    <property type="protein sequence ID" value="PHT83171.1"/>
    <property type="molecule type" value="Genomic_DNA"/>
</dbReference>
<gene>
    <name evidence="1" type="ORF">T459_11614</name>
</gene>
<dbReference type="AlphaFoldDB" id="A0A2G2ZMJ3"/>
<reference evidence="1 2" key="1">
    <citation type="journal article" date="2014" name="Nat. Genet.">
        <title>Genome sequence of the hot pepper provides insights into the evolution of pungency in Capsicum species.</title>
        <authorList>
            <person name="Kim S."/>
            <person name="Park M."/>
            <person name="Yeom S.I."/>
            <person name="Kim Y.M."/>
            <person name="Lee J.M."/>
            <person name="Lee H.A."/>
            <person name="Seo E."/>
            <person name="Choi J."/>
            <person name="Cheong K."/>
            <person name="Kim K.T."/>
            <person name="Jung K."/>
            <person name="Lee G.W."/>
            <person name="Oh S.K."/>
            <person name="Bae C."/>
            <person name="Kim S.B."/>
            <person name="Lee H.Y."/>
            <person name="Kim S.Y."/>
            <person name="Kim M.S."/>
            <person name="Kang B.C."/>
            <person name="Jo Y.D."/>
            <person name="Yang H.B."/>
            <person name="Jeong H.J."/>
            <person name="Kang W.H."/>
            <person name="Kwon J.K."/>
            <person name="Shin C."/>
            <person name="Lim J.Y."/>
            <person name="Park J.H."/>
            <person name="Huh J.H."/>
            <person name="Kim J.S."/>
            <person name="Kim B.D."/>
            <person name="Cohen O."/>
            <person name="Paran I."/>
            <person name="Suh M.C."/>
            <person name="Lee S.B."/>
            <person name="Kim Y.K."/>
            <person name="Shin Y."/>
            <person name="Noh S.J."/>
            <person name="Park J."/>
            <person name="Seo Y.S."/>
            <person name="Kwon S.Y."/>
            <person name="Kim H.A."/>
            <person name="Park J.M."/>
            <person name="Kim H.J."/>
            <person name="Choi S.B."/>
            <person name="Bosland P.W."/>
            <person name="Reeves G."/>
            <person name="Jo S.H."/>
            <person name="Lee B.W."/>
            <person name="Cho H.T."/>
            <person name="Choi H.S."/>
            <person name="Lee M.S."/>
            <person name="Yu Y."/>
            <person name="Do Choi Y."/>
            <person name="Park B.S."/>
            <person name="van Deynze A."/>
            <person name="Ashrafi H."/>
            <person name="Hill T."/>
            <person name="Kim W.T."/>
            <person name="Pai H.S."/>
            <person name="Ahn H.K."/>
            <person name="Yeam I."/>
            <person name="Giovannoni J.J."/>
            <person name="Rose J.K."/>
            <person name="Sorensen I."/>
            <person name="Lee S.J."/>
            <person name="Kim R.W."/>
            <person name="Choi I.Y."/>
            <person name="Choi B.S."/>
            <person name="Lim J.S."/>
            <person name="Lee Y.H."/>
            <person name="Choi D."/>
        </authorList>
    </citation>
    <scope>NUCLEOTIDE SEQUENCE [LARGE SCALE GENOMIC DNA]</scope>
    <source>
        <strain evidence="2">cv. CM334</strain>
    </source>
</reference>
<dbReference type="Proteomes" id="UP000222542">
    <property type="component" value="Unassembled WGS sequence"/>
</dbReference>
<accession>A0A2G2ZMJ3</accession>
<evidence type="ECO:0008006" key="3">
    <source>
        <dbReference type="Google" id="ProtNLM"/>
    </source>
</evidence>
<keyword evidence="2" id="KW-1185">Reference proteome</keyword>